<keyword evidence="3 5" id="KW-0949">S-adenosyl-L-methionine</keyword>
<evidence type="ECO:0000256" key="1">
    <source>
        <dbReference type="ARBA" id="ARBA00022603"/>
    </source>
</evidence>
<feature type="binding site" evidence="5">
    <location>
        <begin position="200"/>
        <end position="206"/>
    </location>
    <ligand>
        <name>S-adenosyl-L-methionine</name>
        <dbReference type="ChEBI" id="CHEBI:59789"/>
    </ligand>
</feature>
<sequence>MSNTHSEESKIKRCKHNSQKGTIEFQNDSLVLPSIVKSWLSHIGVDIERYSRTLYQIATGKKKRYYRLLSNSNSVNCDKGSQEETSNRDHVKEAGCLNTESVHTLGAIGHSKSAEYREKPTDRSHMTLETPSHTNSECADRPTAFDPVVPWLRDVKLYECYTAIPTNAIGLDAASAAVVDALRLSELTQKQGTKWILDMCCAPGGKLLGTVSALKRIGASSNWRIIGLDTVKRRLDVCASLLKRETAPENIDVHLLNCRAQDFTEFEGESMINRFDRILVDAECTHEGSLRSVLRTLKYWGVDSLEDRFTPEHARTIISNQRELLRHAIKLIRPGGLIIYSTCSLHEEQNELLVASVVEEFDSLMLRQLPLAYCGCCSVDCERRDKWPAISTESLLTQHCSQHHLPVRAAKQQYKCSNTDSPICVRFDPLGPDTDGIFIAAITKM</sequence>
<dbReference type="Proteomes" id="UP001057455">
    <property type="component" value="Unassembled WGS sequence"/>
</dbReference>
<keyword evidence="9" id="KW-1185">Reference proteome</keyword>
<dbReference type="InterPro" id="IPR023267">
    <property type="entry name" value="RCMT"/>
</dbReference>
<dbReference type="OrthoDB" id="427002at2759"/>
<reference evidence="8" key="1">
    <citation type="submission" date="2019-12" db="EMBL/GenBank/DDBJ databases">
        <title>Genome sequence of Babesia ovis.</title>
        <authorList>
            <person name="Yamagishi J."/>
            <person name="Sevinc F."/>
            <person name="Xuan X."/>
        </authorList>
    </citation>
    <scope>NUCLEOTIDE SEQUENCE</scope>
    <source>
        <strain evidence="8">Selcuk</strain>
    </source>
</reference>
<evidence type="ECO:0000256" key="4">
    <source>
        <dbReference type="ARBA" id="ARBA00022884"/>
    </source>
</evidence>
<keyword evidence="2 5" id="KW-0808">Transferase</keyword>
<evidence type="ECO:0000256" key="6">
    <source>
        <dbReference type="SAM" id="MobiDB-lite"/>
    </source>
</evidence>
<proteinExistence type="inferred from homology"/>
<evidence type="ECO:0000313" key="8">
    <source>
        <dbReference type="EMBL" id="GFE55449.1"/>
    </source>
</evidence>
<feature type="compositionally biased region" description="Basic and acidic residues" evidence="6">
    <location>
        <begin position="114"/>
        <end position="126"/>
    </location>
</feature>
<dbReference type="InterPro" id="IPR001678">
    <property type="entry name" value="MeTrfase_RsmB-F_NOP2_dom"/>
</dbReference>
<evidence type="ECO:0000256" key="2">
    <source>
        <dbReference type="ARBA" id="ARBA00022679"/>
    </source>
</evidence>
<feature type="active site" description="Nucleophile" evidence="5">
    <location>
        <position position="343"/>
    </location>
</feature>
<comment type="similarity">
    <text evidence="5">Belongs to the class I-like SAM-binding methyltransferase superfamily. RsmB/NOP family.</text>
</comment>
<dbReference type="InterPro" id="IPR049560">
    <property type="entry name" value="MeTrfase_RsmB-F_NOP2_cat"/>
</dbReference>
<gene>
    <name evidence="8" type="ORF">BaOVIS_028530</name>
</gene>
<dbReference type="InterPro" id="IPR029063">
    <property type="entry name" value="SAM-dependent_MTases_sf"/>
</dbReference>
<keyword evidence="4 5" id="KW-0694">RNA-binding</keyword>
<feature type="region of interest" description="Disordered" evidence="6">
    <location>
        <begin position="114"/>
        <end position="139"/>
    </location>
</feature>
<dbReference type="PROSITE" id="PS51686">
    <property type="entry name" value="SAM_MT_RSMB_NOP"/>
    <property type="match status" value="1"/>
</dbReference>
<feature type="domain" description="SAM-dependent MTase RsmB/NOP-type" evidence="7">
    <location>
        <begin position="102"/>
        <end position="445"/>
    </location>
</feature>
<feature type="binding site" evidence="5">
    <location>
        <position position="229"/>
    </location>
    <ligand>
        <name>S-adenosyl-L-methionine</name>
        <dbReference type="ChEBI" id="CHEBI:59789"/>
    </ligand>
</feature>
<evidence type="ECO:0000259" key="7">
    <source>
        <dbReference type="PROSITE" id="PS51686"/>
    </source>
</evidence>
<protein>
    <submittedName>
        <fullName evidence="8">S-adenosyl-L-methionine-dependent methyltransferase superfamily protein</fullName>
    </submittedName>
</protein>
<evidence type="ECO:0000256" key="5">
    <source>
        <dbReference type="PROSITE-ProRule" id="PRU01023"/>
    </source>
</evidence>
<dbReference type="Pfam" id="PF01189">
    <property type="entry name" value="Methyltr_RsmB-F"/>
    <property type="match status" value="1"/>
</dbReference>
<dbReference type="GO" id="GO:0008173">
    <property type="term" value="F:RNA methyltransferase activity"/>
    <property type="evidence" value="ECO:0007669"/>
    <property type="project" value="InterPro"/>
</dbReference>
<comment type="caution">
    <text evidence="8">The sequence shown here is derived from an EMBL/GenBank/DDBJ whole genome shotgun (WGS) entry which is preliminary data.</text>
</comment>
<dbReference type="GO" id="GO:0003723">
    <property type="term" value="F:RNA binding"/>
    <property type="evidence" value="ECO:0007669"/>
    <property type="project" value="UniProtKB-UniRule"/>
</dbReference>
<evidence type="ECO:0000313" key="9">
    <source>
        <dbReference type="Proteomes" id="UP001057455"/>
    </source>
</evidence>
<dbReference type="PRINTS" id="PR02008">
    <property type="entry name" value="RCMTFAMILY"/>
</dbReference>
<comment type="caution">
    <text evidence="5">Lacks conserved residue(s) required for the propagation of feature annotation.</text>
</comment>
<dbReference type="PANTHER" id="PTHR22807:SF16">
    <property type="entry name" value="SAM-DEPENDENT MTASE RSMB_NOP-TYPE DOMAIN-CONTAINING PROTEIN"/>
    <property type="match status" value="1"/>
</dbReference>
<dbReference type="SUPFAM" id="SSF53335">
    <property type="entry name" value="S-adenosyl-L-methionine-dependent methyltransferases"/>
    <property type="match status" value="1"/>
</dbReference>
<feature type="compositionally biased region" description="Polar residues" evidence="6">
    <location>
        <begin position="127"/>
        <end position="137"/>
    </location>
</feature>
<dbReference type="AlphaFoldDB" id="A0A9W5TF07"/>
<dbReference type="EMBL" id="BLIY01000022">
    <property type="protein sequence ID" value="GFE55449.1"/>
    <property type="molecule type" value="Genomic_DNA"/>
</dbReference>
<organism evidence="8 9">
    <name type="scientific">Babesia ovis</name>
    <dbReference type="NCBI Taxonomy" id="5869"/>
    <lineage>
        <taxon>Eukaryota</taxon>
        <taxon>Sar</taxon>
        <taxon>Alveolata</taxon>
        <taxon>Apicomplexa</taxon>
        <taxon>Aconoidasida</taxon>
        <taxon>Piroplasmida</taxon>
        <taxon>Babesiidae</taxon>
        <taxon>Babesia</taxon>
    </lineage>
</organism>
<accession>A0A9W5TF07</accession>
<dbReference type="Gene3D" id="3.40.50.150">
    <property type="entry name" value="Vaccinia Virus protein VP39"/>
    <property type="match status" value="1"/>
</dbReference>
<dbReference type="PANTHER" id="PTHR22807">
    <property type="entry name" value="NOP2 YEAST -RELATED NOL1/NOP2/FMU SUN DOMAIN-CONTAINING"/>
    <property type="match status" value="1"/>
</dbReference>
<feature type="binding site" evidence="5">
    <location>
        <position position="281"/>
    </location>
    <ligand>
        <name>S-adenosyl-L-methionine</name>
        <dbReference type="ChEBI" id="CHEBI:59789"/>
    </ligand>
</feature>
<name>A0A9W5TF07_BABOV</name>
<keyword evidence="1 5" id="KW-0489">Methyltransferase</keyword>
<evidence type="ECO:0000256" key="3">
    <source>
        <dbReference type="ARBA" id="ARBA00022691"/>
    </source>
</evidence>
<dbReference type="GO" id="GO:0001510">
    <property type="term" value="P:RNA methylation"/>
    <property type="evidence" value="ECO:0007669"/>
    <property type="project" value="InterPro"/>
</dbReference>